<accession>A0AAE9F2M5</accession>
<gene>
    <name evidence="2" type="ORF">L5515_008872</name>
</gene>
<evidence type="ECO:0000256" key="1">
    <source>
        <dbReference type="SAM" id="MobiDB-lite"/>
    </source>
</evidence>
<keyword evidence="3" id="KW-1185">Reference proteome</keyword>
<feature type="region of interest" description="Disordered" evidence="1">
    <location>
        <begin position="1"/>
        <end position="39"/>
    </location>
</feature>
<organism evidence="2 3">
    <name type="scientific">Caenorhabditis briggsae</name>
    <dbReference type="NCBI Taxonomy" id="6238"/>
    <lineage>
        <taxon>Eukaryota</taxon>
        <taxon>Metazoa</taxon>
        <taxon>Ecdysozoa</taxon>
        <taxon>Nematoda</taxon>
        <taxon>Chromadorea</taxon>
        <taxon>Rhabditida</taxon>
        <taxon>Rhabditina</taxon>
        <taxon>Rhabditomorpha</taxon>
        <taxon>Rhabditoidea</taxon>
        <taxon>Rhabditidae</taxon>
        <taxon>Peloderinae</taxon>
        <taxon>Caenorhabditis</taxon>
    </lineage>
</organism>
<name>A0AAE9F2M5_CAEBR</name>
<dbReference type="Proteomes" id="UP000829354">
    <property type="component" value="Chromosome V"/>
</dbReference>
<feature type="compositionally biased region" description="Polar residues" evidence="1">
    <location>
        <begin position="21"/>
        <end position="39"/>
    </location>
</feature>
<protein>
    <submittedName>
        <fullName evidence="2">Uncharacterized protein</fullName>
    </submittedName>
</protein>
<dbReference type="EMBL" id="CP092624">
    <property type="protein sequence ID" value="UMM36923.1"/>
    <property type="molecule type" value="Genomic_DNA"/>
</dbReference>
<sequence length="118" mass="13390">MKGCPTGTPSMSQKKDFRNVHASSTRFRMPKSKSSGCNQDASENIRISKLCDRNSWSFWLCSSGCLVLVKQKICVEVCLTFSSRLKMFPNISKIARRLKGFEGSVMSLRWRTVTSQQE</sequence>
<dbReference type="AlphaFoldDB" id="A0AAE9F2M5"/>
<reference evidence="2 3" key="1">
    <citation type="submission" date="2022-04" db="EMBL/GenBank/DDBJ databases">
        <title>Chromosome-level reference genomes for two strains of Caenorhabditis briggsae: an improved platform for comparative genomics.</title>
        <authorList>
            <person name="Stevens L."/>
            <person name="Andersen E."/>
        </authorList>
    </citation>
    <scope>NUCLEOTIDE SEQUENCE [LARGE SCALE GENOMIC DNA]</scope>
    <source>
        <strain evidence="2">VX34</strain>
        <tissue evidence="2">Whole-organism</tissue>
    </source>
</reference>
<evidence type="ECO:0000313" key="3">
    <source>
        <dbReference type="Proteomes" id="UP000829354"/>
    </source>
</evidence>
<evidence type="ECO:0000313" key="2">
    <source>
        <dbReference type="EMBL" id="UMM36923.1"/>
    </source>
</evidence>
<proteinExistence type="predicted"/>